<evidence type="ECO:0000313" key="5">
    <source>
        <dbReference type="EMBL" id="WZL71237.1"/>
    </source>
</evidence>
<dbReference type="InterPro" id="IPR036390">
    <property type="entry name" value="WH_DNA-bd_sf"/>
</dbReference>
<dbReference type="Proteomes" id="UP001486565">
    <property type="component" value="Chromosome"/>
</dbReference>
<keyword evidence="2" id="KW-0238">DNA-binding</keyword>
<dbReference type="SUPFAM" id="SSF46785">
    <property type="entry name" value="Winged helix' DNA-binding domain"/>
    <property type="match status" value="1"/>
</dbReference>
<sequence length="223" mass="25484">MSFDLQKEVSDKSSLRGLVFHRIREDILEGKYEAGEPLTEVAISQHLGVSRTPVREALKQLELEGLVTSIPNKGTVVSGVSKQDIIDIYEIRSLIEGLAARWAASKITDEQLKELEEIIELTEFYTGKNNMEHLHELDSRFHEVIYEASNSKPLKHILSDFHHYAQKVRMQSIATPGRAQKSTEEHKAILEAIKNRNPEEAERLTNLHVKNVKENMMKYLQKG</sequence>
<dbReference type="PANTHER" id="PTHR43537">
    <property type="entry name" value="TRANSCRIPTIONAL REGULATOR, GNTR FAMILY"/>
    <property type="match status" value="1"/>
</dbReference>
<evidence type="ECO:0000313" key="6">
    <source>
        <dbReference type="Proteomes" id="UP001486565"/>
    </source>
</evidence>
<dbReference type="Pfam" id="PF07729">
    <property type="entry name" value="FCD"/>
    <property type="match status" value="1"/>
</dbReference>
<dbReference type="PRINTS" id="PR00035">
    <property type="entry name" value="HTHGNTR"/>
</dbReference>
<dbReference type="PANTHER" id="PTHR43537:SF24">
    <property type="entry name" value="GLUCONATE OPERON TRANSCRIPTIONAL REPRESSOR"/>
    <property type="match status" value="1"/>
</dbReference>
<dbReference type="PROSITE" id="PS50949">
    <property type="entry name" value="HTH_GNTR"/>
    <property type="match status" value="1"/>
</dbReference>
<dbReference type="Gene3D" id="1.10.10.10">
    <property type="entry name" value="Winged helix-like DNA-binding domain superfamily/Winged helix DNA-binding domain"/>
    <property type="match status" value="1"/>
</dbReference>
<organism evidence="5 6">
    <name type="scientific">Defluviitalea saccharophila</name>
    <dbReference type="NCBI Taxonomy" id="879970"/>
    <lineage>
        <taxon>Bacteria</taxon>
        <taxon>Bacillati</taxon>
        <taxon>Bacillota</taxon>
        <taxon>Clostridia</taxon>
        <taxon>Lachnospirales</taxon>
        <taxon>Defluviitaleaceae</taxon>
        <taxon>Defluviitalea</taxon>
    </lineage>
</organism>
<evidence type="ECO:0000256" key="2">
    <source>
        <dbReference type="ARBA" id="ARBA00023125"/>
    </source>
</evidence>
<dbReference type="EMBL" id="CP121687">
    <property type="protein sequence ID" value="WZL71237.1"/>
    <property type="molecule type" value="Genomic_DNA"/>
</dbReference>
<accession>A0ABZ2YB12</accession>
<dbReference type="SMART" id="SM00345">
    <property type="entry name" value="HTH_GNTR"/>
    <property type="match status" value="1"/>
</dbReference>
<proteinExistence type="predicted"/>
<evidence type="ECO:0000259" key="4">
    <source>
        <dbReference type="PROSITE" id="PS50949"/>
    </source>
</evidence>
<protein>
    <submittedName>
        <fullName evidence="5">GntR family transcriptional regulator</fullName>
    </submittedName>
</protein>
<dbReference type="SUPFAM" id="SSF48008">
    <property type="entry name" value="GntR ligand-binding domain-like"/>
    <property type="match status" value="1"/>
</dbReference>
<dbReference type="InterPro" id="IPR000524">
    <property type="entry name" value="Tscrpt_reg_HTH_GntR"/>
</dbReference>
<dbReference type="CDD" id="cd07377">
    <property type="entry name" value="WHTH_GntR"/>
    <property type="match status" value="1"/>
</dbReference>
<evidence type="ECO:0000256" key="1">
    <source>
        <dbReference type="ARBA" id="ARBA00023015"/>
    </source>
</evidence>
<dbReference type="Gene3D" id="1.20.120.530">
    <property type="entry name" value="GntR ligand-binding domain-like"/>
    <property type="match status" value="1"/>
</dbReference>
<dbReference type="RefSeq" id="WP_341878201.1">
    <property type="nucleotide sequence ID" value="NZ_CP121687.1"/>
</dbReference>
<keyword evidence="1" id="KW-0805">Transcription regulation</keyword>
<dbReference type="InterPro" id="IPR011711">
    <property type="entry name" value="GntR_C"/>
</dbReference>
<name>A0ABZ2YB12_9FIRM</name>
<dbReference type="Pfam" id="PF00392">
    <property type="entry name" value="GntR"/>
    <property type="match status" value="1"/>
</dbReference>
<dbReference type="InterPro" id="IPR036388">
    <property type="entry name" value="WH-like_DNA-bd_sf"/>
</dbReference>
<keyword evidence="6" id="KW-1185">Reference proteome</keyword>
<dbReference type="InterPro" id="IPR008920">
    <property type="entry name" value="TF_FadR/GntR_C"/>
</dbReference>
<reference evidence="5 6" key="1">
    <citation type="submission" date="2023-03" db="EMBL/GenBank/DDBJ databases">
        <title>Novel Species.</title>
        <authorList>
            <person name="Ma S."/>
        </authorList>
    </citation>
    <scope>NUCLEOTIDE SEQUENCE [LARGE SCALE GENOMIC DNA]</scope>
    <source>
        <strain evidence="5 6">LIND6LT2</strain>
    </source>
</reference>
<gene>
    <name evidence="5" type="ORF">QBE51_06930</name>
</gene>
<evidence type="ECO:0000256" key="3">
    <source>
        <dbReference type="ARBA" id="ARBA00023163"/>
    </source>
</evidence>
<dbReference type="SMART" id="SM00895">
    <property type="entry name" value="FCD"/>
    <property type="match status" value="1"/>
</dbReference>
<feature type="domain" description="HTH gntR-type" evidence="4">
    <location>
        <begin position="13"/>
        <end position="80"/>
    </location>
</feature>
<keyword evidence="3" id="KW-0804">Transcription</keyword>